<evidence type="ECO:0000256" key="4">
    <source>
        <dbReference type="ARBA" id="ARBA00023014"/>
    </source>
</evidence>
<keyword evidence="1" id="KW-0001">2Fe-2S</keyword>
<dbReference type="InterPro" id="IPR036922">
    <property type="entry name" value="Rieske_2Fe-2S_sf"/>
</dbReference>
<dbReference type="AlphaFoldDB" id="D0LJN9"/>
<organism evidence="6 7">
    <name type="scientific">Haliangium ochraceum (strain DSM 14365 / JCM 11303 / SMP-2)</name>
    <dbReference type="NCBI Taxonomy" id="502025"/>
    <lineage>
        <taxon>Bacteria</taxon>
        <taxon>Pseudomonadati</taxon>
        <taxon>Myxococcota</taxon>
        <taxon>Polyangia</taxon>
        <taxon>Haliangiales</taxon>
        <taxon>Kofleriaceae</taxon>
        <taxon>Haliangium</taxon>
    </lineage>
</organism>
<evidence type="ECO:0000313" key="7">
    <source>
        <dbReference type="Proteomes" id="UP000001880"/>
    </source>
</evidence>
<dbReference type="Proteomes" id="UP000001880">
    <property type="component" value="Chromosome"/>
</dbReference>
<reference evidence="6 7" key="1">
    <citation type="journal article" date="2010" name="Stand. Genomic Sci.">
        <title>Complete genome sequence of Haliangium ochraceum type strain (SMP-2).</title>
        <authorList>
            <consortium name="US DOE Joint Genome Institute (JGI-PGF)"/>
            <person name="Ivanova N."/>
            <person name="Daum C."/>
            <person name="Lang E."/>
            <person name="Abt B."/>
            <person name="Kopitz M."/>
            <person name="Saunders E."/>
            <person name="Lapidus A."/>
            <person name="Lucas S."/>
            <person name="Glavina Del Rio T."/>
            <person name="Nolan M."/>
            <person name="Tice H."/>
            <person name="Copeland A."/>
            <person name="Cheng J.F."/>
            <person name="Chen F."/>
            <person name="Bruce D."/>
            <person name="Goodwin L."/>
            <person name="Pitluck S."/>
            <person name="Mavromatis K."/>
            <person name="Pati A."/>
            <person name="Mikhailova N."/>
            <person name="Chen A."/>
            <person name="Palaniappan K."/>
            <person name="Land M."/>
            <person name="Hauser L."/>
            <person name="Chang Y.J."/>
            <person name="Jeffries C.D."/>
            <person name="Detter J.C."/>
            <person name="Brettin T."/>
            <person name="Rohde M."/>
            <person name="Goker M."/>
            <person name="Bristow J."/>
            <person name="Markowitz V."/>
            <person name="Eisen J.A."/>
            <person name="Hugenholtz P."/>
            <person name="Kyrpides N.C."/>
            <person name="Klenk H.P."/>
        </authorList>
    </citation>
    <scope>NUCLEOTIDE SEQUENCE [LARGE SCALE GENOMIC DNA]</scope>
    <source>
        <strain evidence="7">DSM 14365 / CIP 107738 / JCM 11303 / AJ 13395 / SMP-2</strain>
    </source>
</reference>
<evidence type="ECO:0000256" key="1">
    <source>
        <dbReference type="ARBA" id="ARBA00022714"/>
    </source>
</evidence>
<keyword evidence="3" id="KW-0408">Iron</keyword>
<dbReference type="InterPro" id="IPR017941">
    <property type="entry name" value="Rieske_2Fe-2S"/>
</dbReference>
<dbReference type="GO" id="GO:0051537">
    <property type="term" value="F:2 iron, 2 sulfur cluster binding"/>
    <property type="evidence" value="ECO:0007669"/>
    <property type="project" value="UniProtKB-KW"/>
</dbReference>
<evidence type="ECO:0000256" key="3">
    <source>
        <dbReference type="ARBA" id="ARBA00023004"/>
    </source>
</evidence>
<gene>
    <name evidence="6" type="ordered locus">Hoch_4115</name>
</gene>
<dbReference type="eggNOG" id="COG2146">
    <property type="taxonomic scope" value="Bacteria"/>
</dbReference>
<evidence type="ECO:0000313" key="6">
    <source>
        <dbReference type="EMBL" id="ACY16613.1"/>
    </source>
</evidence>
<name>D0LJN9_HALO1</name>
<proteinExistence type="predicted"/>
<dbReference type="Gene3D" id="2.102.10.10">
    <property type="entry name" value="Rieske [2Fe-2S] iron-sulphur domain"/>
    <property type="match status" value="1"/>
</dbReference>
<keyword evidence="4" id="KW-0411">Iron-sulfur</keyword>
<protein>
    <submittedName>
        <fullName evidence="6">Rieske (2Fe-2S) iron-sulphur domain protein</fullName>
    </submittedName>
</protein>
<keyword evidence="7" id="KW-1185">Reference proteome</keyword>
<dbReference type="RefSeq" id="WP_012829211.1">
    <property type="nucleotide sequence ID" value="NC_013440.1"/>
</dbReference>
<evidence type="ECO:0000256" key="2">
    <source>
        <dbReference type="ARBA" id="ARBA00022723"/>
    </source>
</evidence>
<feature type="domain" description="Rieske" evidence="5">
    <location>
        <begin position="37"/>
        <end position="127"/>
    </location>
</feature>
<keyword evidence="2" id="KW-0479">Metal-binding</keyword>
<dbReference type="GO" id="GO:0046872">
    <property type="term" value="F:metal ion binding"/>
    <property type="evidence" value="ECO:0007669"/>
    <property type="project" value="UniProtKB-KW"/>
</dbReference>
<dbReference type="SUPFAM" id="SSF50022">
    <property type="entry name" value="ISP domain"/>
    <property type="match status" value="1"/>
</dbReference>
<dbReference type="CDD" id="cd03467">
    <property type="entry name" value="Rieske"/>
    <property type="match status" value="1"/>
</dbReference>
<evidence type="ECO:0000259" key="5">
    <source>
        <dbReference type="PROSITE" id="PS51296"/>
    </source>
</evidence>
<dbReference type="STRING" id="502025.Hoch_4115"/>
<dbReference type="HOGENOM" id="CLU_1967487_0_0_7"/>
<sequence>MDEQEPAEKAPPQASVRALLSDLLGEDPEVTLPQRPTVRQARRRCPRGAVMPCRHGDRPLLLAVLNDGRTYTMPDRCPHDGGPLGDGFLDGKYLVCARHGWEFDLTTGTCVGRPGVALRVRVEPDSP</sequence>
<accession>D0LJN9</accession>
<dbReference type="KEGG" id="hoh:Hoch_4115"/>
<dbReference type="Pfam" id="PF00355">
    <property type="entry name" value="Rieske"/>
    <property type="match status" value="1"/>
</dbReference>
<dbReference type="EMBL" id="CP001804">
    <property type="protein sequence ID" value="ACY16613.1"/>
    <property type="molecule type" value="Genomic_DNA"/>
</dbReference>
<dbReference type="PROSITE" id="PS51296">
    <property type="entry name" value="RIESKE"/>
    <property type="match status" value="1"/>
</dbReference>